<dbReference type="InterPro" id="IPR050807">
    <property type="entry name" value="TransReg_Diox_bact_type"/>
</dbReference>
<dbReference type="EMBL" id="JBHLTC010000005">
    <property type="protein sequence ID" value="MFC0623244.1"/>
    <property type="molecule type" value="Genomic_DNA"/>
</dbReference>
<dbReference type="RefSeq" id="WP_380043942.1">
    <property type="nucleotide sequence ID" value="NZ_JBHLTC010000005.1"/>
</dbReference>
<reference evidence="3 4" key="1">
    <citation type="submission" date="2024-09" db="EMBL/GenBank/DDBJ databases">
        <authorList>
            <person name="Sun Q."/>
            <person name="Mori K."/>
        </authorList>
    </citation>
    <scope>NUCLEOTIDE SEQUENCE [LARGE SCALE GENOMIC DNA]</scope>
    <source>
        <strain evidence="3 4">CGMCC 1.15906</strain>
    </source>
</reference>
<gene>
    <name evidence="3" type="ORF">ACFFGN_04175</name>
</gene>
<dbReference type="CDD" id="cd00093">
    <property type="entry name" value="HTH_XRE"/>
    <property type="match status" value="1"/>
</dbReference>
<dbReference type="PANTHER" id="PTHR46797">
    <property type="entry name" value="HTH-TYPE TRANSCRIPTIONAL REGULATOR"/>
    <property type="match status" value="1"/>
</dbReference>
<keyword evidence="1" id="KW-0238">DNA-binding</keyword>
<keyword evidence="4" id="KW-1185">Reference proteome</keyword>
<evidence type="ECO:0000313" key="3">
    <source>
        <dbReference type="EMBL" id="MFC0623244.1"/>
    </source>
</evidence>
<dbReference type="Pfam" id="PF01381">
    <property type="entry name" value="HTH_3"/>
    <property type="match status" value="1"/>
</dbReference>
<dbReference type="SMART" id="SM00530">
    <property type="entry name" value="HTH_XRE"/>
    <property type="match status" value="1"/>
</dbReference>
<dbReference type="Proteomes" id="UP001589890">
    <property type="component" value="Unassembled WGS sequence"/>
</dbReference>
<dbReference type="InterPro" id="IPR010982">
    <property type="entry name" value="Lambda_DNA-bd_dom_sf"/>
</dbReference>
<accession>A0ABV6QF25</accession>
<organism evidence="3 4">
    <name type="scientific">Kribbella deserti</name>
    <dbReference type="NCBI Taxonomy" id="1926257"/>
    <lineage>
        <taxon>Bacteria</taxon>
        <taxon>Bacillati</taxon>
        <taxon>Actinomycetota</taxon>
        <taxon>Actinomycetes</taxon>
        <taxon>Propionibacteriales</taxon>
        <taxon>Kribbellaceae</taxon>
        <taxon>Kribbella</taxon>
    </lineage>
</organism>
<evidence type="ECO:0000313" key="4">
    <source>
        <dbReference type="Proteomes" id="UP001589890"/>
    </source>
</evidence>
<comment type="caution">
    <text evidence="3">The sequence shown here is derived from an EMBL/GenBank/DDBJ whole genome shotgun (WGS) entry which is preliminary data.</text>
</comment>
<dbReference type="PROSITE" id="PS50943">
    <property type="entry name" value="HTH_CROC1"/>
    <property type="match status" value="1"/>
</dbReference>
<dbReference type="SUPFAM" id="SSF47413">
    <property type="entry name" value="lambda repressor-like DNA-binding domains"/>
    <property type="match status" value="1"/>
</dbReference>
<name>A0ABV6QF25_9ACTN</name>
<protein>
    <submittedName>
        <fullName evidence="3">Helix-turn-helix domain-containing protein</fullName>
    </submittedName>
</protein>
<dbReference type="Gene3D" id="1.10.260.40">
    <property type="entry name" value="lambda repressor-like DNA-binding domains"/>
    <property type="match status" value="1"/>
</dbReference>
<feature type="domain" description="HTH cro/C1-type" evidence="2">
    <location>
        <begin position="12"/>
        <end position="66"/>
    </location>
</feature>
<evidence type="ECO:0000256" key="1">
    <source>
        <dbReference type="ARBA" id="ARBA00023125"/>
    </source>
</evidence>
<dbReference type="PANTHER" id="PTHR46797:SF1">
    <property type="entry name" value="METHYLPHOSPHONATE SYNTHASE"/>
    <property type="match status" value="1"/>
</dbReference>
<proteinExistence type="predicted"/>
<dbReference type="InterPro" id="IPR001387">
    <property type="entry name" value="Cro/C1-type_HTH"/>
</dbReference>
<sequence length="398" mass="43596">MTNDTPTAGEALARYRYRLNMTQEELAERAGVSKSMVKAIEQGTRTGSMPTLNKLARALNITTTDLLIPSRTVKVAPDASPDELLAVRRALTPPLFGASVADTPGDPAAWRDTLAYAERLYRDDNYAAALAAVPVLLDEARSLDTPRPLAQAYLYAAQTLTQVRQLDLANHALVEAARAAHDLSDELLAAWASSIQCWTLIRQARFSEVEHLAVSTAELIEPRLSEPASPKLATWGWLMIRAASAAIRDARPDDAEEYMRAARAAASRLGTEAGKVAKWMPPPVRGFCETTVGYKDAENAVLLEEHGKALEISSRLAPSKVPTSNNRDRHKLDLAASHLAQHQAGDAIETLLDLRQASPQWLKHQRYAKDIVRQLVHDRKRAYAEQVGVLADHVGVTV</sequence>
<evidence type="ECO:0000259" key="2">
    <source>
        <dbReference type="PROSITE" id="PS50943"/>
    </source>
</evidence>